<evidence type="ECO:0000259" key="9">
    <source>
        <dbReference type="Pfam" id="PF01210"/>
    </source>
</evidence>
<dbReference type="GO" id="GO:0047952">
    <property type="term" value="F:glycerol-3-phosphate dehydrogenase [NAD(P)+] activity"/>
    <property type="evidence" value="ECO:0007669"/>
    <property type="project" value="UniProtKB-EC"/>
</dbReference>
<evidence type="ECO:0000256" key="8">
    <source>
        <dbReference type="RuleBase" id="RU000439"/>
    </source>
</evidence>
<dbReference type="Gene3D" id="3.40.50.720">
    <property type="entry name" value="NAD(P)-binding Rossmann-like Domain"/>
    <property type="match status" value="1"/>
</dbReference>
<dbReference type="Pfam" id="PF01210">
    <property type="entry name" value="NAD_Gly3P_dh_N"/>
    <property type="match status" value="1"/>
</dbReference>
<evidence type="ECO:0000256" key="6">
    <source>
        <dbReference type="ARBA" id="ARBA00023264"/>
    </source>
</evidence>
<keyword evidence="7" id="KW-0520">NAD</keyword>
<comment type="catalytic activity">
    <reaction evidence="8">
        <text>sn-glycerol 3-phosphate + NADP(+) = dihydroxyacetone phosphate + NADPH + H(+)</text>
        <dbReference type="Rhea" id="RHEA:11096"/>
        <dbReference type="ChEBI" id="CHEBI:15378"/>
        <dbReference type="ChEBI" id="CHEBI:57597"/>
        <dbReference type="ChEBI" id="CHEBI:57642"/>
        <dbReference type="ChEBI" id="CHEBI:57783"/>
        <dbReference type="ChEBI" id="CHEBI:58349"/>
        <dbReference type="EC" id="1.1.1.94"/>
    </reaction>
</comment>
<dbReference type="PANTHER" id="PTHR11728">
    <property type="entry name" value="GLYCEROL-3-PHOSPHATE DEHYDROGENASE"/>
    <property type="match status" value="1"/>
</dbReference>
<dbReference type="EC" id="1.1.1.94" evidence="8"/>
<dbReference type="RefSeq" id="WP_283346361.1">
    <property type="nucleotide sequence ID" value="NZ_JASHIF010000025.1"/>
</dbReference>
<organism evidence="11 12">
    <name type="scientific">Flectobacillus roseus</name>
    <dbReference type="NCBI Taxonomy" id="502259"/>
    <lineage>
        <taxon>Bacteria</taxon>
        <taxon>Pseudomonadati</taxon>
        <taxon>Bacteroidota</taxon>
        <taxon>Cytophagia</taxon>
        <taxon>Cytophagales</taxon>
        <taxon>Flectobacillaceae</taxon>
        <taxon>Flectobacillus</taxon>
    </lineage>
</organism>
<dbReference type="PRINTS" id="PR00077">
    <property type="entry name" value="GPDHDRGNASE"/>
</dbReference>
<dbReference type="Gene3D" id="1.10.1040.10">
    <property type="entry name" value="N-(1-d-carboxylethyl)-l-norvaline Dehydrogenase, domain 2"/>
    <property type="match status" value="1"/>
</dbReference>
<dbReference type="SUPFAM" id="SSF48179">
    <property type="entry name" value="6-phosphogluconate dehydrogenase C-terminal domain-like"/>
    <property type="match status" value="1"/>
</dbReference>
<dbReference type="InterPro" id="IPR006168">
    <property type="entry name" value="G3P_DH_NAD-dep"/>
</dbReference>
<dbReference type="InterPro" id="IPR006109">
    <property type="entry name" value="G3P_DH_NAD-dep_C"/>
</dbReference>
<evidence type="ECO:0000256" key="2">
    <source>
        <dbReference type="ARBA" id="ARBA00022516"/>
    </source>
</evidence>
<evidence type="ECO:0000259" key="10">
    <source>
        <dbReference type="Pfam" id="PF07479"/>
    </source>
</evidence>
<name>A0ABT6YEL7_9BACT</name>
<keyword evidence="3 7" id="KW-0560">Oxidoreductase</keyword>
<dbReference type="InterPro" id="IPR013328">
    <property type="entry name" value="6PGD_dom2"/>
</dbReference>
<evidence type="ECO:0000256" key="7">
    <source>
        <dbReference type="RuleBase" id="RU000437"/>
    </source>
</evidence>
<feature type="domain" description="Glycerol-3-phosphate dehydrogenase NAD-dependent C-terminal" evidence="10">
    <location>
        <begin position="192"/>
        <end position="330"/>
    </location>
</feature>
<feature type="domain" description="Glycerol-3-phosphate dehydrogenase NAD-dependent N-terminal" evidence="9">
    <location>
        <begin position="14"/>
        <end position="171"/>
    </location>
</feature>
<protein>
    <recommendedName>
        <fullName evidence="8">Glycerol-3-phosphate dehydrogenase</fullName>
        <ecNumber evidence="8">1.1.1.94</ecNumber>
    </recommendedName>
</protein>
<accession>A0ABT6YEL7</accession>
<dbReference type="Proteomes" id="UP001236507">
    <property type="component" value="Unassembled WGS sequence"/>
</dbReference>
<gene>
    <name evidence="11" type="ORF">QM524_22650</name>
</gene>
<dbReference type="NCBIfam" id="NF000940">
    <property type="entry name" value="PRK00094.1-2"/>
    <property type="match status" value="1"/>
</dbReference>
<dbReference type="NCBIfam" id="NF000942">
    <property type="entry name" value="PRK00094.1-4"/>
    <property type="match status" value="1"/>
</dbReference>
<dbReference type="Pfam" id="PF07479">
    <property type="entry name" value="NAD_Gly3P_dh_C"/>
    <property type="match status" value="1"/>
</dbReference>
<dbReference type="PROSITE" id="PS00957">
    <property type="entry name" value="NAD_G3PDH"/>
    <property type="match status" value="1"/>
</dbReference>
<comment type="caution">
    <text evidence="11">The sequence shown here is derived from an EMBL/GenBank/DDBJ whole genome shotgun (WGS) entry which is preliminary data.</text>
</comment>
<dbReference type="InterPro" id="IPR036291">
    <property type="entry name" value="NAD(P)-bd_dom_sf"/>
</dbReference>
<dbReference type="SUPFAM" id="SSF51735">
    <property type="entry name" value="NAD(P)-binding Rossmann-fold domains"/>
    <property type="match status" value="1"/>
</dbReference>
<evidence type="ECO:0000256" key="5">
    <source>
        <dbReference type="ARBA" id="ARBA00023209"/>
    </source>
</evidence>
<dbReference type="PIRSF" id="PIRSF000114">
    <property type="entry name" value="Glycerol-3-P_dh"/>
    <property type="match status" value="1"/>
</dbReference>
<keyword evidence="2" id="KW-0444">Lipid biosynthesis</keyword>
<evidence type="ECO:0000256" key="4">
    <source>
        <dbReference type="ARBA" id="ARBA00023098"/>
    </source>
</evidence>
<keyword evidence="5" id="KW-0594">Phospholipid biosynthesis</keyword>
<keyword evidence="12" id="KW-1185">Reference proteome</keyword>
<comment type="similarity">
    <text evidence="1 7">Belongs to the NAD-dependent glycerol-3-phosphate dehydrogenase family.</text>
</comment>
<dbReference type="InterPro" id="IPR008927">
    <property type="entry name" value="6-PGluconate_DH-like_C_sf"/>
</dbReference>
<evidence type="ECO:0000313" key="12">
    <source>
        <dbReference type="Proteomes" id="UP001236507"/>
    </source>
</evidence>
<evidence type="ECO:0000256" key="1">
    <source>
        <dbReference type="ARBA" id="ARBA00011009"/>
    </source>
</evidence>
<reference evidence="11 12" key="1">
    <citation type="submission" date="2023-05" db="EMBL/GenBank/DDBJ databases">
        <title>Novel species of genus Flectobacillus isolated from stream in China.</title>
        <authorList>
            <person name="Lu H."/>
        </authorList>
    </citation>
    <scope>NUCLEOTIDE SEQUENCE [LARGE SCALE GENOMIC DNA]</scope>
    <source>
        <strain evidence="11 12">KCTC 42575</strain>
    </source>
</reference>
<dbReference type="PANTHER" id="PTHR11728:SF1">
    <property type="entry name" value="GLYCEROL-3-PHOSPHATE DEHYDROGENASE [NAD(+)] 2, CHLOROPLASTIC"/>
    <property type="match status" value="1"/>
</dbReference>
<keyword evidence="4" id="KW-0443">Lipid metabolism</keyword>
<proteinExistence type="inferred from homology"/>
<sequence length="341" mass="38265">MTEIPAFKKNLPTQIAVLGGGSWATAIIKILSENNVKIKWWLRRKSDVDFIKKYNHNPSYLTDAPLNPRKVRAYHKMHDALNGVEYVILAVPAAFIPDALKNLNRNHFAGKKIVSAIKGMIPEENMLVTDWMEKVFGVPQNMLAAIAGPCHAEEVALEKQSYLTIASPNLHVAQDYANLMSCRYIQANPIGDLYGVEYCAVIKNIIAMACGITHGLGYGDNFQAVMVSNAMQEIKRFLDIVYPDPYRDLHSSGYLGDLLVTAYSQFSRNRTFGNMIGRGYSVKSAQIEMNMVAEGYYAVKSIHQVNKQYDVSMPIIDAVYNILYEKAIPANEIMTLRTFLK</sequence>
<dbReference type="EMBL" id="JASHIF010000025">
    <property type="protein sequence ID" value="MDI9862041.1"/>
    <property type="molecule type" value="Genomic_DNA"/>
</dbReference>
<evidence type="ECO:0000313" key="11">
    <source>
        <dbReference type="EMBL" id="MDI9862041.1"/>
    </source>
</evidence>
<dbReference type="InterPro" id="IPR011128">
    <property type="entry name" value="G3P_DH_NAD-dep_N"/>
</dbReference>
<evidence type="ECO:0000256" key="3">
    <source>
        <dbReference type="ARBA" id="ARBA00023002"/>
    </source>
</evidence>
<keyword evidence="6" id="KW-1208">Phospholipid metabolism</keyword>